<dbReference type="GO" id="GO:0003700">
    <property type="term" value="F:DNA-binding transcription factor activity"/>
    <property type="evidence" value="ECO:0007669"/>
    <property type="project" value="InterPro"/>
</dbReference>
<dbReference type="EMBL" id="QORE01002188">
    <property type="protein sequence ID" value="RCI70351.1"/>
    <property type="molecule type" value="Genomic_DNA"/>
</dbReference>
<evidence type="ECO:0000256" key="2">
    <source>
        <dbReference type="ARBA" id="ARBA00023125"/>
    </source>
</evidence>
<dbReference type="PANTHER" id="PTHR46796">
    <property type="entry name" value="HTH-TYPE TRANSCRIPTIONAL ACTIVATOR RHAS-RELATED"/>
    <property type="match status" value="1"/>
</dbReference>
<name>A0A367LZI0_PSEAI</name>
<dbReference type="SMART" id="SM00342">
    <property type="entry name" value="HTH_ARAC"/>
    <property type="match status" value="1"/>
</dbReference>
<reference evidence="7 8" key="1">
    <citation type="submission" date="2018-07" db="EMBL/GenBank/DDBJ databases">
        <title>Mechanisms of high-level aminoglycoside resistance among Gram-negative pathogens in Brazil.</title>
        <authorList>
            <person name="Ballaben A.S."/>
            <person name="Darini A.L.C."/>
            <person name="Doi Y."/>
        </authorList>
    </citation>
    <scope>NUCLEOTIDE SEQUENCE [LARGE SCALE GENOMIC DNA]</scope>
    <source>
        <strain evidence="7 8">B2-305</strain>
    </source>
</reference>
<dbReference type="Pfam" id="PF12833">
    <property type="entry name" value="HTH_18"/>
    <property type="match status" value="1"/>
</dbReference>
<dbReference type="SUPFAM" id="SSF46689">
    <property type="entry name" value="Homeodomain-like"/>
    <property type="match status" value="1"/>
</dbReference>
<evidence type="ECO:0000313" key="8">
    <source>
        <dbReference type="Proteomes" id="UP000253594"/>
    </source>
</evidence>
<sequence length="51" mass="5775">LERARQLLASPQGRRLDVAEVAYRHGFSSQAHFARAFKARYGMTPSEARGR</sequence>
<protein>
    <submittedName>
        <fullName evidence="7">Helix-turn-helix domain-containing protein</fullName>
    </submittedName>
</protein>
<evidence type="ECO:0000256" key="3">
    <source>
        <dbReference type="ARBA" id="ARBA00023159"/>
    </source>
</evidence>
<evidence type="ECO:0000256" key="4">
    <source>
        <dbReference type="ARBA" id="ARBA00023163"/>
    </source>
</evidence>
<gene>
    <name evidence="7" type="ORF">DT376_35010</name>
</gene>
<dbReference type="PROSITE" id="PS01124">
    <property type="entry name" value="HTH_ARAC_FAMILY_2"/>
    <property type="match status" value="1"/>
</dbReference>
<accession>A0A367LZI0</accession>
<evidence type="ECO:0000313" key="7">
    <source>
        <dbReference type="EMBL" id="RCI70351.1"/>
    </source>
</evidence>
<dbReference type="Gene3D" id="1.10.10.60">
    <property type="entry name" value="Homeodomain-like"/>
    <property type="match status" value="1"/>
</dbReference>
<dbReference type="InterPro" id="IPR009057">
    <property type="entry name" value="Homeodomain-like_sf"/>
</dbReference>
<feature type="non-terminal residue" evidence="7">
    <location>
        <position position="1"/>
    </location>
</feature>
<evidence type="ECO:0000256" key="5">
    <source>
        <dbReference type="ARBA" id="ARBA00037345"/>
    </source>
</evidence>
<proteinExistence type="predicted"/>
<dbReference type="InterPro" id="IPR020449">
    <property type="entry name" value="Tscrpt_reg_AraC-type_HTH"/>
</dbReference>
<comment type="function">
    <text evidence="5">Regulatory protein of the TOL plasmid xyl operons. XylS activates the xylXYZLTEGFJQKIH operon required for the degradation of toluene, m-xylene and p-xylene.</text>
</comment>
<dbReference type="PRINTS" id="PR00032">
    <property type="entry name" value="HTHARAC"/>
</dbReference>
<dbReference type="GO" id="GO:0043565">
    <property type="term" value="F:sequence-specific DNA binding"/>
    <property type="evidence" value="ECO:0007669"/>
    <property type="project" value="InterPro"/>
</dbReference>
<keyword evidence="1" id="KW-0805">Transcription regulation</keyword>
<feature type="domain" description="HTH araC/xylS-type" evidence="6">
    <location>
        <begin position="1"/>
        <end position="51"/>
    </location>
</feature>
<comment type="caution">
    <text evidence="7">The sequence shown here is derived from an EMBL/GenBank/DDBJ whole genome shotgun (WGS) entry which is preliminary data.</text>
</comment>
<dbReference type="Proteomes" id="UP000253594">
    <property type="component" value="Unassembled WGS sequence"/>
</dbReference>
<evidence type="ECO:0000256" key="1">
    <source>
        <dbReference type="ARBA" id="ARBA00023015"/>
    </source>
</evidence>
<dbReference type="InterPro" id="IPR018060">
    <property type="entry name" value="HTH_AraC"/>
</dbReference>
<keyword evidence="2" id="KW-0238">DNA-binding</keyword>
<dbReference type="PANTHER" id="PTHR46796:SF6">
    <property type="entry name" value="ARAC SUBFAMILY"/>
    <property type="match status" value="1"/>
</dbReference>
<dbReference type="InterPro" id="IPR050204">
    <property type="entry name" value="AraC_XylS_family_regulators"/>
</dbReference>
<keyword evidence="4" id="KW-0804">Transcription</keyword>
<evidence type="ECO:0000259" key="6">
    <source>
        <dbReference type="PROSITE" id="PS01124"/>
    </source>
</evidence>
<dbReference type="AlphaFoldDB" id="A0A367LZI0"/>
<keyword evidence="3" id="KW-0010">Activator</keyword>
<organism evidence="7 8">
    <name type="scientific">Pseudomonas aeruginosa</name>
    <dbReference type="NCBI Taxonomy" id="287"/>
    <lineage>
        <taxon>Bacteria</taxon>
        <taxon>Pseudomonadati</taxon>
        <taxon>Pseudomonadota</taxon>
        <taxon>Gammaproteobacteria</taxon>
        <taxon>Pseudomonadales</taxon>
        <taxon>Pseudomonadaceae</taxon>
        <taxon>Pseudomonas</taxon>
    </lineage>
</organism>